<evidence type="ECO:0000256" key="6">
    <source>
        <dbReference type="PROSITE-ProRule" id="PRU01363"/>
    </source>
</evidence>
<feature type="non-terminal residue" evidence="10">
    <location>
        <position position="1"/>
    </location>
</feature>
<dbReference type="InterPro" id="IPR020841">
    <property type="entry name" value="PKS_Beta-ketoAc_synthase_dom"/>
</dbReference>
<dbReference type="Pfam" id="PF00550">
    <property type="entry name" value="PP-binding"/>
    <property type="match status" value="1"/>
</dbReference>
<dbReference type="PANTHER" id="PTHR43775">
    <property type="entry name" value="FATTY ACID SYNTHASE"/>
    <property type="match status" value="1"/>
</dbReference>
<dbReference type="InterPro" id="IPR016035">
    <property type="entry name" value="Acyl_Trfase/lysoPLipase"/>
</dbReference>
<dbReference type="GO" id="GO:0044550">
    <property type="term" value="P:secondary metabolite biosynthetic process"/>
    <property type="evidence" value="ECO:0007669"/>
    <property type="project" value="UniProtKB-ARBA"/>
</dbReference>
<evidence type="ECO:0000256" key="3">
    <source>
        <dbReference type="ARBA" id="ARBA00022553"/>
    </source>
</evidence>
<feature type="domain" description="PKS/mFAS DH" evidence="9">
    <location>
        <begin position="859"/>
        <end position="1138"/>
    </location>
</feature>
<dbReference type="Gene3D" id="3.10.129.110">
    <property type="entry name" value="Polyketide synthase dehydratase"/>
    <property type="match status" value="1"/>
</dbReference>
<keyword evidence="11" id="KW-1185">Reference proteome</keyword>
<dbReference type="Pfam" id="PF00975">
    <property type="entry name" value="Thioesterase"/>
    <property type="match status" value="1"/>
</dbReference>
<dbReference type="GO" id="GO:0006633">
    <property type="term" value="P:fatty acid biosynthetic process"/>
    <property type="evidence" value="ECO:0007669"/>
    <property type="project" value="InterPro"/>
</dbReference>
<feature type="region of interest" description="N-terminal hotdog fold" evidence="6">
    <location>
        <begin position="859"/>
        <end position="982"/>
    </location>
</feature>
<dbReference type="SUPFAM" id="SSF51735">
    <property type="entry name" value="NAD(P)-binding Rossmann-fold domains"/>
    <property type="match status" value="1"/>
</dbReference>
<comment type="caution">
    <text evidence="10">The sequence shown here is derived from an EMBL/GenBank/DDBJ whole genome shotgun (WGS) entry which is preliminary data.</text>
</comment>
<dbReference type="InterPro" id="IPR049900">
    <property type="entry name" value="PKS_mFAS_DH"/>
</dbReference>
<keyword evidence="5" id="KW-0843">Virulence</keyword>
<dbReference type="SUPFAM" id="SSF55048">
    <property type="entry name" value="Probable ACP-binding domain of malonyl-CoA ACP transacylase"/>
    <property type="match status" value="1"/>
</dbReference>
<evidence type="ECO:0008006" key="12">
    <source>
        <dbReference type="Google" id="ProtNLM"/>
    </source>
</evidence>
<dbReference type="Pfam" id="PF00698">
    <property type="entry name" value="Acyl_transf_1"/>
    <property type="match status" value="1"/>
</dbReference>
<dbReference type="SMART" id="SM00822">
    <property type="entry name" value="PKS_KR"/>
    <property type="match status" value="1"/>
</dbReference>
<dbReference type="InterPro" id="IPR057326">
    <property type="entry name" value="KR_dom"/>
</dbReference>
<dbReference type="SMART" id="SM00825">
    <property type="entry name" value="PKS_KS"/>
    <property type="match status" value="1"/>
</dbReference>
<dbReference type="Pfam" id="PF00109">
    <property type="entry name" value="ketoacyl-synt"/>
    <property type="match status" value="1"/>
</dbReference>
<evidence type="ECO:0000256" key="2">
    <source>
        <dbReference type="ARBA" id="ARBA00022450"/>
    </source>
</evidence>
<feature type="active site" description="Proton acceptor; for dehydratase activity" evidence="6">
    <location>
        <position position="904"/>
    </location>
</feature>
<keyword evidence="4" id="KW-0808">Transferase</keyword>
<evidence type="ECO:0000256" key="5">
    <source>
        <dbReference type="ARBA" id="ARBA00023026"/>
    </source>
</evidence>
<dbReference type="GO" id="GO:0004312">
    <property type="term" value="F:fatty acid synthase activity"/>
    <property type="evidence" value="ECO:0007669"/>
    <property type="project" value="TreeGrafter"/>
</dbReference>
<dbReference type="Proteomes" id="UP001215598">
    <property type="component" value="Unassembled WGS sequence"/>
</dbReference>
<dbReference type="EMBL" id="JARKIB010000004">
    <property type="protein sequence ID" value="KAJ7780984.1"/>
    <property type="molecule type" value="Genomic_DNA"/>
</dbReference>
<proteinExistence type="predicted"/>
<dbReference type="InterPro" id="IPR016039">
    <property type="entry name" value="Thiolase-like"/>
</dbReference>
<dbReference type="SUPFAM" id="SSF53474">
    <property type="entry name" value="alpha/beta-Hydrolases"/>
    <property type="match status" value="1"/>
</dbReference>
<evidence type="ECO:0000259" key="9">
    <source>
        <dbReference type="PROSITE" id="PS52019"/>
    </source>
</evidence>
<dbReference type="Gene3D" id="3.40.366.10">
    <property type="entry name" value="Malonyl-Coenzyme A Acyl Carrier Protein, domain 2"/>
    <property type="match status" value="1"/>
</dbReference>
<dbReference type="GO" id="GO:0004315">
    <property type="term" value="F:3-oxoacyl-[acyl-carrier-protein] synthase activity"/>
    <property type="evidence" value="ECO:0007669"/>
    <property type="project" value="InterPro"/>
</dbReference>
<evidence type="ECO:0000256" key="4">
    <source>
        <dbReference type="ARBA" id="ARBA00022679"/>
    </source>
</evidence>
<dbReference type="InterPro" id="IPR014030">
    <property type="entry name" value="Ketoacyl_synth_N"/>
</dbReference>
<feature type="region of interest" description="Disordered" evidence="7">
    <location>
        <begin position="960"/>
        <end position="982"/>
    </location>
</feature>
<dbReference type="InterPro" id="IPR001031">
    <property type="entry name" value="Thioesterase"/>
</dbReference>
<dbReference type="InterPro" id="IPR014043">
    <property type="entry name" value="Acyl_transferase_dom"/>
</dbReference>
<dbReference type="InterPro" id="IPR016036">
    <property type="entry name" value="Malonyl_transacylase_ACP-bd"/>
</dbReference>
<reference evidence="10" key="1">
    <citation type="submission" date="2023-03" db="EMBL/GenBank/DDBJ databases">
        <title>Massive genome expansion in bonnet fungi (Mycena s.s.) driven by repeated elements and novel gene families across ecological guilds.</title>
        <authorList>
            <consortium name="Lawrence Berkeley National Laboratory"/>
            <person name="Harder C.B."/>
            <person name="Miyauchi S."/>
            <person name="Viragh M."/>
            <person name="Kuo A."/>
            <person name="Thoen E."/>
            <person name="Andreopoulos B."/>
            <person name="Lu D."/>
            <person name="Skrede I."/>
            <person name="Drula E."/>
            <person name="Henrissat B."/>
            <person name="Morin E."/>
            <person name="Kohler A."/>
            <person name="Barry K."/>
            <person name="LaButti K."/>
            <person name="Morin E."/>
            <person name="Salamov A."/>
            <person name="Lipzen A."/>
            <person name="Mereny Z."/>
            <person name="Hegedus B."/>
            <person name="Baldrian P."/>
            <person name="Stursova M."/>
            <person name="Weitz H."/>
            <person name="Taylor A."/>
            <person name="Grigoriev I.V."/>
            <person name="Nagy L.G."/>
            <person name="Martin F."/>
            <person name="Kauserud H."/>
        </authorList>
    </citation>
    <scope>NUCLEOTIDE SEQUENCE</scope>
    <source>
        <strain evidence="10">CBHHK182m</strain>
    </source>
</reference>
<dbReference type="Pfam" id="PF08659">
    <property type="entry name" value="KR"/>
    <property type="match status" value="1"/>
</dbReference>
<feature type="active site" description="Proton donor; for dehydratase activity" evidence="6">
    <location>
        <position position="1052"/>
    </location>
</feature>
<dbReference type="CDD" id="cd00833">
    <property type="entry name" value="PKS"/>
    <property type="match status" value="1"/>
</dbReference>
<dbReference type="PROSITE" id="PS52019">
    <property type="entry name" value="PKS_MFAS_DH"/>
    <property type="match status" value="1"/>
</dbReference>
<dbReference type="Pfam" id="PF14765">
    <property type="entry name" value="PS-DH"/>
    <property type="match status" value="1"/>
</dbReference>
<dbReference type="InterPro" id="IPR009081">
    <property type="entry name" value="PP-bd_ACP"/>
</dbReference>
<dbReference type="Pfam" id="PF02801">
    <property type="entry name" value="Ketoacyl-synt_C"/>
    <property type="match status" value="1"/>
</dbReference>
<dbReference type="Gene3D" id="3.40.47.10">
    <property type="match status" value="1"/>
</dbReference>
<dbReference type="Gene3D" id="1.10.1200.10">
    <property type="entry name" value="ACP-like"/>
    <property type="match status" value="1"/>
</dbReference>
<evidence type="ECO:0000259" key="8">
    <source>
        <dbReference type="PROSITE" id="PS52004"/>
    </source>
</evidence>
<dbReference type="PROSITE" id="PS00606">
    <property type="entry name" value="KS3_1"/>
    <property type="match status" value="1"/>
</dbReference>
<comment type="pathway">
    <text evidence="1">Secondary metabolite biosynthesis.</text>
</comment>
<dbReference type="InterPro" id="IPR029058">
    <property type="entry name" value="AB_hydrolase_fold"/>
</dbReference>
<dbReference type="SMART" id="SM00826">
    <property type="entry name" value="PKS_DH"/>
    <property type="match status" value="1"/>
</dbReference>
<dbReference type="InterPro" id="IPR014031">
    <property type="entry name" value="Ketoacyl_synth_C"/>
</dbReference>
<organism evidence="10 11">
    <name type="scientific">Mycena metata</name>
    <dbReference type="NCBI Taxonomy" id="1033252"/>
    <lineage>
        <taxon>Eukaryota</taxon>
        <taxon>Fungi</taxon>
        <taxon>Dikarya</taxon>
        <taxon>Basidiomycota</taxon>
        <taxon>Agaricomycotina</taxon>
        <taxon>Agaricomycetes</taxon>
        <taxon>Agaricomycetidae</taxon>
        <taxon>Agaricales</taxon>
        <taxon>Marasmiineae</taxon>
        <taxon>Mycenaceae</taxon>
        <taxon>Mycena</taxon>
    </lineage>
</organism>
<dbReference type="InterPro" id="IPR020807">
    <property type="entry name" value="PKS_DH"/>
</dbReference>
<dbReference type="SMART" id="SM00827">
    <property type="entry name" value="PKS_AT"/>
    <property type="match status" value="1"/>
</dbReference>
<dbReference type="PROSITE" id="PS52004">
    <property type="entry name" value="KS3_2"/>
    <property type="match status" value="1"/>
</dbReference>
<dbReference type="InterPro" id="IPR013968">
    <property type="entry name" value="PKS_KR"/>
</dbReference>
<protein>
    <recommendedName>
        <fullName evidence="12">Polyketide synthase</fullName>
    </recommendedName>
</protein>
<keyword evidence="2" id="KW-0596">Phosphopantetheine</keyword>
<accession>A0AAD7K998</accession>
<dbReference type="SUPFAM" id="SSF53901">
    <property type="entry name" value="Thiolase-like"/>
    <property type="match status" value="1"/>
</dbReference>
<feature type="region of interest" description="C-terminal hotdog fold" evidence="6">
    <location>
        <begin position="996"/>
        <end position="1138"/>
    </location>
</feature>
<dbReference type="InterPro" id="IPR018201">
    <property type="entry name" value="Ketoacyl_synth_AS"/>
</dbReference>
<dbReference type="Gene3D" id="3.40.50.1820">
    <property type="entry name" value="alpha/beta hydrolase"/>
    <property type="match status" value="1"/>
</dbReference>
<dbReference type="InterPro" id="IPR036291">
    <property type="entry name" value="NAD(P)-bd_dom_sf"/>
</dbReference>
<name>A0AAD7K998_9AGAR</name>
<dbReference type="InterPro" id="IPR036736">
    <property type="entry name" value="ACP-like_sf"/>
</dbReference>
<evidence type="ECO:0000313" key="11">
    <source>
        <dbReference type="Proteomes" id="UP001215598"/>
    </source>
</evidence>
<dbReference type="PANTHER" id="PTHR43775:SF37">
    <property type="entry name" value="SI:DKEY-61P9.11"/>
    <property type="match status" value="1"/>
</dbReference>
<feature type="domain" description="Ketosynthase family 3 (KS3)" evidence="8">
    <location>
        <begin position="1"/>
        <end position="406"/>
    </location>
</feature>
<keyword evidence="3" id="KW-0597">Phosphoprotein</keyword>
<gene>
    <name evidence="10" type="ORF">B0H16DRAFT_1299265</name>
</gene>
<dbReference type="InterPro" id="IPR042104">
    <property type="entry name" value="PKS_dehydratase_sf"/>
</dbReference>
<evidence type="ECO:0000313" key="10">
    <source>
        <dbReference type="EMBL" id="KAJ7780984.1"/>
    </source>
</evidence>
<dbReference type="SUPFAM" id="SSF52151">
    <property type="entry name" value="FabD/lysophospholipase-like"/>
    <property type="match status" value="1"/>
</dbReference>
<dbReference type="Gene3D" id="3.40.50.720">
    <property type="entry name" value="NAD(P)-binding Rossmann-like Domain"/>
    <property type="match status" value="1"/>
</dbReference>
<dbReference type="InterPro" id="IPR001227">
    <property type="entry name" value="Ac_transferase_dom_sf"/>
</dbReference>
<dbReference type="InterPro" id="IPR049551">
    <property type="entry name" value="PKS_DH_C"/>
</dbReference>
<dbReference type="InterPro" id="IPR050091">
    <property type="entry name" value="PKS_NRPS_Biosynth_Enz"/>
</dbReference>
<evidence type="ECO:0000256" key="1">
    <source>
        <dbReference type="ARBA" id="ARBA00005179"/>
    </source>
</evidence>
<sequence length="2159" mass="233475">VGISVQLPGGGTSDDLDYSTLWEFLLKGGKAYEPLETIFPELARYDGEHANLPLSGCFLKNATSFDNVSFAISTRDARVIPNSARRLLDLSFLALQDAGINSKGQRIGGFMCGNRDIIGQDEVDTDGSFSWMMCGMANRASYALDLTGPSVYLDTACSSSLTGFHLAVNAIEKGDCSAAIVGAAQTNRDMREWKAYAQGGVLSPDGMCKPMDDSADGFGRGEGAVVVVLKRLDLAIQDNDHIYCVVAGSSINATGSQMPLNVPNAVAQQRCITEAYKRAGLGFEMADYVELHATGTSVGDPIEANMAGSLFARNSAAKFGSIKGNIGHLEVTAFLASVAKACLMFEHGIIPPTVNFAKPSLGIRWGEFQGTVPVEPVPLGNQTGQPVISMTSAGLGGSTGHVVLRAAPTPAGASATQIETTDIPVLFIVGGLSPNAANHLAETASQLAPRDLPKFAVTLARRARQVPWRTFFILPSPESLLPPPSLILRQAPSPVFVFSGQGPQHYAMGRQLFAKFPAFRATILELDAVYRRVEGVSLVESTGLFDSSPLTPTVTLSETSWPVVIILSALAMVQMAMFDLLTSLGVVPDMMLGHSAGETIALYASGAGSKEMAMEIAIARGKAMTMLEEQELGMAALACSSAYAAALASQVIEGGNGALEVSCFNAPQSVVLSGDVSQLDKVVALAKSRNIFAQRLRTKIPNHSSFMDLIRDDYTTRMADIFSRYPGPHTPRIPVFSSCRRGQLVADFTPDYFWENCRNEVLFSDAVTKILDSHSTPIFLEICCHPVLASSLSAHGIPEERSLCPMRRSSVTKPAAPSGEITLFLETIGRLSLLGINSIDLTNLYGRGASPMESKLVEHPLARRQISPPRLRGPPRVRGALRTAPLAPARLSINTKTHPDLAEHVINGESILPATGFIEILLEAGASFLWDVEFLSILSLASDSLLDLEIQRANSTWSIRTGSGSSGRQHARGCMDDSEPPQPSLKIDLGPIWQRLPALNLKGFYSSLQPMASYGTRFQRVVRCHGGPSENVFALILSSRAQGYLLHPVLMDSCLHALLHPDVTRQNPKSVIYLPSRLGYFTFYRRTPTTGNWFVHITLKQWTPDTLVYDMTVTDSSGAALCELRSFAMKKLNSVAPLSVKRRFDLVFQPVVATVDIPPRVAYNNDSRCESVHLEVSFDSADVYLYEFGKEIALQAWLRAYNWEVPQTLYLAAVQGRDADAATGLCVVLRKELPLWNILLCVFEPGADIVSVLAKNKWVFESGEDTVFFTSDGAHVTRLVLGRSPPISSPQTGLTVRVSHWAGMSSSYDGFVGHVESPSHPNFPRDSLVGGVAVKVAAGVNDVPILVHNAGLVLGPVRTPMLDLAKDILGSVVASFVAEDGALSKRILVALHDAELLCDVQKRVVAGMAGSKLVRADFTDVNSFQCVDILLCDSETYSKNPHLRRWIARDGKLIIWDTLLKQSRQQDPNFMQRAIAKLGYEQNLAPTPLLTPPSNSLRCASPPFRSDGVYVLLGGIGGLGVDLAVWMYQASSLRLGCTLHGAKHLVLTSRRGIASLDPVNDTITLAKIGYLSGLEDLQLQLEACDGTRADQMRDLIRRLPKSAPIAGCFLMALILSDATFFNQTRATLDAVYDSKVKMLEIFASEVDIASLDFFVALSSLSGLVGIAGQANYASACTTVDGILAGYKNAFSLITPGISDVGFLVCRDRASSNHIARKDRFGSITAETLWTYLEDGLRKLDDAPFNQYIPDLDWDSLETHLTLPGTCRHLLQRRRSDFIVAGEGIAQEKAGPNILRHVLELLEVPAEEFDADQPLSVYGLDSITAAKVATELRPYAAVSQMQLLGGATWSNVLAIINATAAATPSINAILFETLGTTSGGGPAVECIVEICGGEGTPLIILPGANGSATLFFGLQDTFRGPLWAIQITDSTPLESMTTLVAYWKTQICAKRPNGPYRFAAYSASVVPSVALVKLFEDVGEEVVQLTFIDNTPTVWIHETCEALLRKQSAADFRTLSDELVLDMLKNDPSTSPATLTAYEAAIEDRTYTPFGARTELTISRTILTLTFEFLEGFYPASDDRSYATFIRPFEAWLASLRAPLAVILAEFGMLLSTPCRGWPDLGASRFPGRHPVKENLIAGVGHYSLFRHEIVATLLGEYSS</sequence>
<evidence type="ECO:0000256" key="7">
    <source>
        <dbReference type="SAM" id="MobiDB-lite"/>
    </source>
</evidence>